<gene>
    <name evidence="3" type="ORF">EV189_0530</name>
</gene>
<sequence length="491" mass="49327">MLEPATRVAPPPRARPAAGPVSEEPAAELALRAVLALVVLSLAVRPLVAATGLPSVTRNLDGILVPFAALAVVVAVLRRRALASRPVVVATALLVALGAVTLLSWVLASPHGVPALGLGFACVLLLPLALYLGAVAVRARRSRVDVVVLQVAVLAQLAAGMVQYVEHHVAQRAPYAADLVNGTTSHNLWPAFALPGAIVLAVLERGWRRAAWPLSVAVLGVYAEAKAALTLWVPVLVVVAVVGAVLALRARGGLPRPGLQGAVGAALGTAAAAVVVGGLWFTPSAQGTWQVFEGHTHEIEVFAQDGPDHAVGGAPATIKDALRVVGSAVPGSARTLLLGLGPGNSVSHAAEVLAQGPANGASVTPPGPVALELLRSEGALQFEDAQSSVLGVWGDLGTLGALLWVAAVASAAAALVAVVARASGRVLVLLGVAALVLGPLAASSLLDWTEQASVELPVVLAAVVLVRHAPLGGERPAPGEGRAPADGGTAA</sequence>
<proteinExistence type="predicted"/>
<evidence type="ECO:0000256" key="2">
    <source>
        <dbReference type="SAM" id="Phobius"/>
    </source>
</evidence>
<dbReference type="RefSeq" id="WP_130491378.1">
    <property type="nucleotide sequence ID" value="NZ_SGXD01000001.1"/>
</dbReference>
<feature type="region of interest" description="Disordered" evidence="1">
    <location>
        <begin position="1"/>
        <end position="20"/>
    </location>
</feature>
<dbReference type="Proteomes" id="UP000293638">
    <property type="component" value="Unassembled WGS sequence"/>
</dbReference>
<organism evidence="3 4">
    <name type="scientific">Motilibacter rhizosphaerae</name>
    <dbReference type="NCBI Taxonomy" id="598652"/>
    <lineage>
        <taxon>Bacteria</taxon>
        <taxon>Bacillati</taxon>
        <taxon>Actinomycetota</taxon>
        <taxon>Actinomycetes</taxon>
        <taxon>Motilibacterales</taxon>
        <taxon>Motilibacteraceae</taxon>
        <taxon>Motilibacter</taxon>
    </lineage>
</organism>
<keyword evidence="2" id="KW-0472">Membrane</keyword>
<feature type="transmembrane region" description="Helical" evidence="2">
    <location>
        <begin position="401"/>
        <end position="420"/>
    </location>
</feature>
<evidence type="ECO:0000313" key="3">
    <source>
        <dbReference type="EMBL" id="RZS91293.1"/>
    </source>
</evidence>
<feature type="transmembrane region" description="Helical" evidence="2">
    <location>
        <begin position="60"/>
        <end position="77"/>
    </location>
</feature>
<feature type="transmembrane region" description="Helical" evidence="2">
    <location>
        <begin position="89"/>
        <end position="108"/>
    </location>
</feature>
<evidence type="ECO:0000313" key="4">
    <source>
        <dbReference type="Proteomes" id="UP000293638"/>
    </source>
</evidence>
<feature type="transmembrane region" description="Helical" evidence="2">
    <location>
        <begin position="146"/>
        <end position="165"/>
    </location>
</feature>
<name>A0A4Q7NVK6_9ACTN</name>
<dbReference type="AlphaFoldDB" id="A0A4Q7NVK6"/>
<feature type="transmembrane region" description="Helical" evidence="2">
    <location>
        <begin position="427"/>
        <end position="446"/>
    </location>
</feature>
<keyword evidence="4" id="KW-1185">Reference proteome</keyword>
<evidence type="ECO:0008006" key="5">
    <source>
        <dbReference type="Google" id="ProtNLM"/>
    </source>
</evidence>
<reference evidence="3 4" key="1">
    <citation type="submission" date="2019-02" db="EMBL/GenBank/DDBJ databases">
        <title>Genomic Encyclopedia of Type Strains, Phase IV (KMG-IV): sequencing the most valuable type-strain genomes for metagenomic binning, comparative biology and taxonomic classification.</title>
        <authorList>
            <person name="Goeker M."/>
        </authorList>
    </citation>
    <scope>NUCLEOTIDE SEQUENCE [LARGE SCALE GENOMIC DNA]</scope>
    <source>
        <strain evidence="3 4">DSM 45622</strain>
    </source>
</reference>
<keyword evidence="2" id="KW-1133">Transmembrane helix</keyword>
<dbReference type="EMBL" id="SGXD01000001">
    <property type="protein sequence ID" value="RZS91293.1"/>
    <property type="molecule type" value="Genomic_DNA"/>
</dbReference>
<comment type="caution">
    <text evidence="3">The sequence shown here is derived from an EMBL/GenBank/DDBJ whole genome shotgun (WGS) entry which is preliminary data.</text>
</comment>
<protein>
    <recommendedName>
        <fullName evidence="5">O-antigen ligase</fullName>
    </recommendedName>
</protein>
<feature type="transmembrane region" description="Helical" evidence="2">
    <location>
        <begin position="231"/>
        <end position="250"/>
    </location>
</feature>
<feature type="transmembrane region" description="Helical" evidence="2">
    <location>
        <begin position="29"/>
        <end position="48"/>
    </location>
</feature>
<feature type="transmembrane region" description="Helical" evidence="2">
    <location>
        <begin position="114"/>
        <end position="134"/>
    </location>
</feature>
<dbReference type="OrthoDB" id="9896812at2"/>
<feature type="transmembrane region" description="Helical" evidence="2">
    <location>
        <begin position="262"/>
        <end position="281"/>
    </location>
</feature>
<accession>A0A4Q7NVK6</accession>
<keyword evidence="2" id="KW-0812">Transmembrane</keyword>
<evidence type="ECO:0000256" key="1">
    <source>
        <dbReference type="SAM" id="MobiDB-lite"/>
    </source>
</evidence>